<protein>
    <recommendedName>
        <fullName evidence="3">DUF5320 domain-containing protein</fullName>
    </recommendedName>
</protein>
<evidence type="ECO:0008006" key="3">
    <source>
        <dbReference type="Google" id="ProtNLM"/>
    </source>
</evidence>
<reference evidence="2" key="1">
    <citation type="journal article" date="2020" name="mSystems">
        <title>Genome- and Community-Level Interaction Insights into Carbon Utilization and Element Cycling Functions of Hydrothermarchaeota in Hydrothermal Sediment.</title>
        <authorList>
            <person name="Zhou Z."/>
            <person name="Liu Y."/>
            <person name="Xu W."/>
            <person name="Pan J."/>
            <person name="Luo Z.H."/>
            <person name="Li M."/>
        </authorList>
    </citation>
    <scope>NUCLEOTIDE SEQUENCE [LARGE SCALE GENOMIC DNA]</scope>
    <source>
        <strain evidence="2">SpSt-776</strain>
    </source>
</reference>
<gene>
    <name evidence="2" type="ORF">ENV62_03205</name>
</gene>
<accession>A0A7C3WLU3</accession>
<organism evidence="2">
    <name type="scientific">Desulfobacca acetoxidans</name>
    <dbReference type="NCBI Taxonomy" id="60893"/>
    <lineage>
        <taxon>Bacteria</taxon>
        <taxon>Pseudomonadati</taxon>
        <taxon>Thermodesulfobacteriota</taxon>
        <taxon>Desulfobaccia</taxon>
        <taxon>Desulfobaccales</taxon>
        <taxon>Desulfobaccaceae</taxon>
        <taxon>Desulfobacca</taxon>
    </lineage>
</organism>
<keyword evidence="1" id="KW-0175">Coiled coil</keyword>
<dbReference type="EMBL" id="DTHB01000027">
    <property type="protein sequence ID" value="HGB14232.1"/>
    <property type="molecule type" value="Genomic_DNA"/>
</dbReference>
<comment type="caution">
    <text evidence="2">The sequence shown here is derived from an EMBL/GenBank/DDBJ whole genome shotgun (WGS) entry which is preliminary data.</text>
</comment>
<sequence>MKDYGHIRSWAWTQWRPPGINPGCCFGIHLGCGVGRGWQRFFSSAEEMEFLERNLEDLKKEEAGVVARIRELKG</sequence>
<name>A0A7C3WLU3_9BACT</name>
<evidence type="ECO:0000256" key="1">
    <source>
        <dbReference type="SAM" id="Coils"/>
    </source>
</evidence>
<feature type="coiled-coil region" evidence="1">
    <location>
        <begin position="41"/>
        <end position="68"/>
    </location>
</feature>
<dbReference type="AlphaFoldDB" id="A0A7C3WLU3"/>
<evidence type="ECO:0000313" key="2">
    <source>
        <dbReference type="EMBL" id="HGB14232.1"/>
    </source>
</evidence>
<proteinExistence type="predicted"/>